<evidence type="ECO:0000313" key="4">
    <source>
        <dbReference type="Proteomes" id="UP000002669"/>
    </source>
</evidence>
<name>E4UW04_ARTGP</name>
<dbReference type="OMA" id="HYETRDS"/>
<keyword evidence="1" id="KW-0175">Coiled coil</keyword>
<evidence type="ECO:0000313" key="3">
    <source>
        <dbReference type="EMBL" id="EFR02452.1"/>
    </source>
</evidence>
<dbReference type="EMBL" id="DS989825">
    <property type="protein sequence ID" value="EFR02452.1"/>
    <property type="molecule type" value="Genomic_DNA"/>
</dbReference>
<feature type="coiled-coil region" evidence="1">
    <location>
        <begin position="21"/>
        <end position="48"/>
    </location>
</feature>
<reference evidence="4" key="1">
    <citation type="journal article" date="2012" name="MBio">
        <title>Comparative genome analysis of Trichophyton rubrum and related dermatophytes reveals candidate genes involved in infection.</title>
        <authorList>
            <person name="Martinez D.A."/>
            <person name="Oliver B.G."/>
            <person name="Graeser Y."/>
            <person name="Goldberg J.M."/>
            <person name="Li W."/>
            <person name="Martinez-Rossi N.M."/>
            <person name="Monod M."/>
            <person name="Shelest E."/>
            <person name="Barton R.C."/>
            <person name="Birch E."/>
            <person name="Brakhage A.A."/>
            <person name="Chen Z."/>
            <person name="Gurr S.J."/>
            <person name="Heiman D."/>
            <person name="Heitman J."/>
            <person name="Kosti I."/>
            <person name="Rossi A."/>
            <person name="Saif S."/>
            <person name="Samalova M."/>
            <person name="Saunders C.W."/>
            <person name="Shea T."/>
            <person name="Summerbell R.C."/>
            <person name="Xu J."/>
            <person name="Young S."/>
            <person name="Zeng Q."/>
            <person name="Birren B.W."/>
            <person name="Cuomo C.A."/>
            <person name="White T.C."/>
        </authorList>
    </citation>
    <scope>NUCLEOTIDE SEQUENCE [LARGE SCALE GENOMIC DNA]</scope>
    <source>
        <strain evidence="4">ATCC MYA-4604 / CBS 118893</strain>
    </source>
</reference>
<dbReference type="RefSeq" id="XP_003172863.1">
    <property type="nucleotide sequence ID" value="XM_003172815.1"/>
</dbReference>
<protein>
    <submittedName>
        <fullName evidence="3">Uncharacterized protein</fullName>
    </submittedName>
</protein>
<dbReference type="VEuPathDB" id="FungiDB:MGYG_05446"/>
<dbReference type="GeneID" id="10028139"/>
<gene>
    <name evidence="3" type="ORF">MGYG_05446</name>
</gene>
<sequence>MANQEGFPTAHPDTLPYESSYREYVLRLSKEEVEVEELEILRQQALDLGLSIKGDSVKPNGRLEPTSETCSSSTTTSSTLVSPSQVTIPSSVSSSTQRVPSSAHSVSSMATCPPTCKEGEKHQKLSIFSPAPTRHSFDASYFQDHRFTTGFRQSIISRFPLFKKRLSVPDAVLSKPPPPPSALHIFPQDYTVEARVESAASSEAPSPAQLEIPETEELIDMDSVARSLSCSILITLREIHEGQKKRHLQFKEQNMMPLLKRSGGRITKTKRHLSPRQAIPKKRSFFNVEELHTNESVKNAVRAARIEERDLVAEISLVAELQHEKKSLQTSIRHMEAYFSTPPPSLSSDKNDFYANLQPREFTNQKRRRLFQSYHELATLDALHRSKIKVLRDRQARAFEESWQAMELDSIELAKKNREILENLERQKQNETVAVLAWLDGKKRELIYRWELEERIARKRLEEETGLTYGPLPTISFNEGEYDGLASDI</sequence>
<accession>E4UW04</accession>
<evidence type="ECO:0000256" key="1">
    <source>
        <dbReference type="SAM" id="Coils"/>
    </source>
</evidence>
<feature type="compositionally biased region" description="Low complexity" evidence="2">
    <location>
        <begin position="63"/>
        <end position="102"/>
    </location>
</feature>
<dbReference type="STRING" id="535722.E4UW04"/>
<organism evidence="4">
    <name type="scientific">Arthroderma gypseum (strain ATCC MYA-4604 / CBS 118893)</name>
    <name type="common">Microsporum gypseum</name>
    <dbReference type="NCBI Taxonomy" id="535722"/>
    <lineage>
        <taxon>Eukaryota</taxon>
        <taxon>Fungi</taxon>
        <taxon>Dikarya</taxon>
        <taxon>Ascomycota</taxon>
        <taxon>Pezizomycotina</taxon>
        <taxon>Eurotiomycetes</taxon>
        <taxon>Eurotiomycetidae</taxon>
        <taxon>Onygenales</taxon>
        <taxon>Arthrodermataceae</taxon>
        <taxon>Nannizzia</taxon>
    </lineage>
</organism>
<proteinExistence type="predicted"/>
<dbReference type="InParanoid" id="E4UW04"/>
<dbReference type="Proteomes" id="UP000002669">
    <property type="component" value="Unassembled WGS sequence"/>
</dbReference>
<evidence type="ECO:0000256" key="2">
    <source>
        <dbReference type="SAM" id="MobiDB-lite"/>
    </source>
</evidence>
<dbReference type="OrthoDB" id="9977870at2759"/>
<feature type="region of interest" description="Disordered" evidence="2">
    <location>
        <begin position="52"/>
        <end position="117"/>
    </location>
</feature>
<dbReference type="HOGENOM" id="CLU_574871_0_0_1"/>
<dbReference type="AlphaFoldDB" id="E4UW04"/>
<dbReference type="eggNOG" id="KOG1812">
    <property type="taxonomic scope" value="Eukaryota"/>
</dbReference>
<keyword evidence="4" id="KW-1185">Reference proteome</keyword>